<dbReference type="Gene3D" id="3.30.565.10">
    <property type="entry name" value="Histidine kinase-like ATPase, C-terminal domain"/>
    <property type="match status" value="1"/>
</dbReference>
<dbReference type="InterPro" id="IPR013767">
    <property type="entry name" value="PAS_fold"/>
</dbReference>
<dbReference type="InterPro" id="IPR011006">
    <property type="entry name" value="CheY-like_superfamily"/>
</dbReference>
<evidence type="ECO:0000259" key="11">
    <source>
        <dbReference type="PROSITE" id="PS50109"/>
    </source>
</evidence>
<evidence type="ECO:0000256" key="6">
    <source>
        <dbReference type="ARBA" id="ARBA00022777"/>
    </source>
</evidence>
<keyword evidence="6" id="KW-0418">Kinase</keyword>
<evidence type="ECO:0000256" key="2">
    <source>
        <dbReference type="ARBA" id="ARBA00012438"/>
    </source>
</evidence>
<keyword evidence="7" id="KW-0902">Two-component regulatory system</keyword>
<evidence type="ECO:0000256" key="5">
    <source>
        <dbReference type="ARBA" id="ARBA00022679"/>
    </source>
</evidence>
<sequence>MKHFDEDVFKQILDNMLSIVIVVSPVGKIRYANHLAVAFYEYSLDELLAMTVFDLRPTDAYGMIKAQLNEALETGIAFETYHQKRSGIMAPVKVRSIHGPDVGQRFTISVITDLSKTVLHREQSKLFEASLNIAEEAIITLDAQARITRCNRATEKILGYQEAELINQPANILIPEEKLSEFEMIMRLLPLCKAICRIETKRLHKSGHLIPLSVSYTTVQNQNDLVAGYVGIYSDTTEIRAMKDALKQMQERALVALEGGNFSVLDIELINGETAIFNSMDHLLGYSEKDIDKTCEAWRALVHPDDLERIRSTFKSQLASGGDIVYEFRILSKHNGYRWMRTKGKVYNYNTFGMPMRIIGTNEDITDYKEIEEALIKNNEEMKALTTEMERANQAKSLFLANMSHEIRTPLNGIISAVQLLKKSGCYDPDQQKLMAILETSATTLKSIVSDILDMTKAEQSGIKLNCVPFSMKLLMLDVFNELQLGANEKGLEVGYYFDPSIQADVLGDPQKFKQVLGNIIANAVKFTSDGRITLKTKCMQRSKHQMMIGIEIEDTGIGIPDGRLAEVFDPFMQVDESMSKAFRGTGLGLAIAKQYIEAMKGNIKCESRLSRGSKFTITCPFEISMEKNDVLVRDFHLEQSNFKMRYDQKKILSVDDSSINQNVMEIIIAKMGYQLYKAYHAEEALQILNEHAIDLILMDIQLPGINGYELTEQIKQNVKTRRIPVIAMTAYARREDREACKTAGMIDFITKPIDVDILVKKINSYMMD</sequence>
<dbReference type="Pfam" id="PF00072">
    <property type="entry name" value="Response_reg"/>
    <property type="match status" value="1"/>
</dbReference>
<evidence type="ECO:0000256" key="8">
    <source>
        <dbReference type="ARBA" id="ARBA00024867"/>
    </source>
</evidence>
<dbReference type="PANTHER" id="PTHR43047">
    <property type="entry name" value="TWO-COMPONENT HISTIDINE PROTEIN KINASE"/>
    <property type="match status" value="1"/>
</dbReference>
<evidence type="ECO:0000259" key="14">
    <source>
        <dbReference type="PROSITE" id="PS50113"/>
    </source>
</evidence>
<comment type="caution">
    <text evidence="15">The sequence shown here is derived from an EMBL/GenBank/DDBJ whole genome shotgun (WGS) entry which is preliminary data.</text>
</comment>
<dbReference type="PRINTS" id="PR00344">
    <property type="entry name" value="BCTRLSENSOR"/>
</dbReference>
<evidence type="ECO:0000256" key="1">
    <source>
        <dbReference type="ARBA" id="ARBA00000085"/>
    </source>
</evidence>
<feature type="domain" description="PAS" evidence="13">
    <location>
        <begin position="5"/>
        <end position="75"/>
    </location>
</feature>
<feature type="domain" description="PAS" evidence="13">
    <location>
        <begin position="279"/>
        <end position="321"/>
    </location>
</feature>
<evidence type="ECO:0000259" key="13">
    <source>
        <dbReference type="PROSITE" id="PS50112"/>
    </source>
</evidence>
<dbReference type="NCBIfam" id="TIGR00229">
    <property type="entry name" value="sensory_box"/>
    <property type="match status" value="3"/>
</dbReference>
<dbReference type="InterPro" id="IPR001610">
    <property type="entry name" value="PAC"/>
</dbReference>
<evidence type="ECO:0000256" key="10">
    <source>
        <dbReference type="SAM" id="Coils"/>
    </source>
</evidence>
<dbReference type="InterPro" id="IPR035965">
    <property type="entry name" value="PAS-like_dom_sf"/>
</dbReference>
<dbReference type="EC" id="2.7.13.3" evidence="2"/>
<dbReference type="PROSITE" id="PS50113">
    <property type="entry name" value="PAC"/>
    <property type="match status" value="2"/>
</dbReference>
<dbReference type="PANTHER" id="PTHR43047:SF64">
    <property type="entry name" value="HISTIDINE KINASE CONTAINING CHEY-HOMOLOGOUS RECEIVER DOMAIN AND PAS DOMAIN-RELATED"/>
    <property type="match status" value="1"/>
</dbReference>
<dbReference type="Gene3D" id="3.40.50.2300">
    <property type="match status" value="1"/>
</dbReference>
<dbReference type="Gene3D" id="3.30.450.20">
    <property type="entry name" value="PAS domain"/>
    <property type="match status" value="3"/>
</dbReference>
<dbReference type="CDD" id="cd00130">
    <property type="entry name" value="PAS"/>
    <property type="match status" value="3"/>
</dbReference>
<feature type="domain" description="Histidine kinase" evidence="11">
    <location>
        <begin position="402"/>
        <end position="624"/>
    </location>
</feature>
<keyword evidence="16" id="KW-1185">Reference proteome</keyword>
<dbReference type="SMART" id="SM00387">
    <property type="entry name" value="HATPase_c"/>
    <property type="match status" value="1"/>
</dbReference>
<dbReference type="CDD" id="cd00082">
    <property type="entry name" value="HisKA"/>
    <property type="match status" value="1"/>
</dbReference>
<dbReference type="CDD" id="cd17546">
    <property type="entry name" value="REC_hyHK_CKI1_RcsC-like"/>
    <property type="match status" value="1"/>
</dbReference>
<dbReference type="InterPro" id="IPR003661">
    <property type="entry name" value="HisK_dim/P_dom"/>
</dbReference>
<dbReference type="SUPFAM" id="SSF55785">
    <property type="entry name" value="PYP-like sensor domain (PAS domain)"/>
    <property type="match status" value="3"/>
</dbReference>
<name>A0ABS5PLX6_9FIRM</name>
<dbReference type="EMBL" id="JAHBCL010000008">
    <property type="protein sequence ID" value="MBS7526169.1"/>
    <property type="molecule type" value="Genomic_DNA"/>
</dbReference>
<feature type="domain" description="Response regulatory" evidence="12">
    <location>
        <begin position="651"/>
        <end position="767"/>
    </location>
</feature>
<evidence type="ECO:0000256" key="3">
    <source>
        <dbReference type="ARBA" id="ARBA00018672"/>
    </source>
</evidence>
<feature type="coiled-coil region" evidence="10">
    <location>
        <begin position="368"/>
        <end position="395"/>
    </location>
</feature>
<feature type="domain" description="PAS" evidence="13">
    <location>
        <begin position="123"/>
        <end position="178"/>
    </location>
</feature>
<dbReference type="Pfam" id="PF02518">
    <property type="entry name" value="HATPase_c"/>
    <property type="match status" value="1"/>
</dbReference>
<dbReference type="PROSITE" id="PS50112">
    <property type="entry name" value="PAS"/>
    <property type="match status" value="3"/>
</dbReference>
<dbReference type="SMART" id="SM00086">
    <property type="entry name" value="PAC"/>
    <property type="match status" value="2"/>
</dbReference>
<evidence type="ECO:0000256" key="4">
    <source>
        <dbReference type="ARBA" id="ARBA00022553"/>
    </source>
</evidence>
<keyword evidence="10" id="KW-0175">Coiled coil</keyword>
<evidence type="ECO:0000313" key="16">
    <source>
        <dbReference type="Proteomes" id="UP000746471"/>
    </source>
</evidence>
<feature type="modified residue" description="4-aspartylphosphate" evidence="9">
    <location>
        <position position="700"/>
    </location>
</feature>
<accession>A0ABS5PLX6</accession>
<dbReference type="SUPFAM" id="SSF47384">
    <property type="entry name" value="Homodimeric domain of signal transducing histidine kinase"/>
    <property type="match status" value="1"/>
</dbReference>
<evidence type="ECO:0000256" key="9">
    <source>
        <dbReference type="PROSITE-ProRule" id="PRU00169"/>
    </source>
</evidence>
<dbReference type="PROSITE" id="PS50109">
    <property type="entry name" value="HIS_KIN"/>
    <property type="match status" value="1"/>
</dbReference>
<feature type="domain" description="PAC" evidence="14">
    <location>
        <begin position="196"/>
        <end position="248"/>
    </location>
</feature>
<dbReference type="Pfam" id="PF00989">
    <property type="entry name" value="PAS"/>
    <property type="match status" value="1"/>
</dbReference>
<dbReference type="InterPro" id="IPR000014">
    <property type="entry name" value="PAS"/>
</dbReference>
<dbReference type="Proteomes" id="UP000746471">
    <property type="component" value="Unassembled WGS sequence"/>
</dbReference>
<proteinExistence type="predicted"/>
<dbReference type="InterPro" id="IPR013655">
    <property type="entry name" value="PAS_fold_3"/>
</dbReference>
<feature type="domain" description="PAC" evidence="14">
    <location>
        <begin position="324"/>
        <end position="377"/>
    </location>
</feature>
<dbReference type="SUPFAM" id="SSF52172">
    <property type="entry name" value="CheY-like"/>
    <property type="match status" value="1"/>
</dbReference>
<dbReference type="InterPro" id="IPR004358">
    <property type="entry name" value="Sig_transdc_His_kin-like_C"/>
</dbReference>
<organism evidence="15 16">
    <name type="scientific">Fusibacter paucivorans</name>
    <dbReference type="NCBI Taxonomy" id="76009"/>
    <lineage>
        <taxon>Bacteria</taxon>
        <taxon>Bacillati</taxon>
        <taxon>Bacillota</taxon>
        <taxon>Clostridia</taxon>
        <taxon>Eubacteriales</taxon>
        <taxon>Eubacteriales Family XII. Incertae Sedis</taxon>
        <taxon>Fusibacter</taxon>
    </lineage>
</organism>
<dbReference type="PROSITE" id="PS50110">
    <property type="entry name" value="RESPONSE_REGULATORY"/>
    <property type="match status" value="1"/>
</dbReference>
<comment type="catalytic activity">
    <reaction evidence="1">
        <text>ATP + protein L-histidine = ADP + protein N-phospho-L-histidine.</text>
        <dbReference type="EC" id="2.7.13.3"/>
    </reaction>
</comment>
<dbReference type="CDD" id="cd16922">
    <property type="entry name" value="HATPase_EvgS-ArcB-TorS-like"/>
    <property type="match status" value="1"/>
</dbReference>
<gene>
    <name evidence="15" type="ORF">KHM83_05735</name>
</gene>
<dbReference type="InterPro" id="IPR036890">
    <property type="entry name" value="HATPase_C_sf"/>
</dbReference>
<comment type="function">
    <text evidence="8">May play the central regulatory role in sporulation. It may be an element of the effector pathway responsible for the activation of sporulation genes in response to nutritional stress. Spo0A may act in concert with spo0H (a sigma factor) to control the expression of some genes that are critical to the sporulation process.</text>
</comment>
<dbReference type="InterPro" id="IPR005467">
    <property type="entry name" value="His_kinase_dom"/>
</dbReference>
<dbReference type="RefSeq" id="WP_213235956.1">
    <property type="nucleotide sequence ID" value="NZ_JAHBCL010000008.1"/>
</dbReference>
<dbReference type="SMART" id="SM00091">
    <property type="entry name" value="PAS"/>
    <property type="match status" value="3"/>
</dbReference>
<evidence type="ECO:0000313" key="15">
    <source>
        <dbReference type="EMBL" id="MBS7526169.1"/>
    </source>
</evidence>
<dbReference type="Pfam" id="PF13426">
    <property type="entry name" value="PAS_9"/>
    <property type="match status" value="1"/>
</dbReference>
<dbReference type="Pfam" id="PF08447">
    <property type="entry name" value="PAS_3"/>
    <property type="match status" value="1"/>
</dbReference>
<dbReference type="SMART" id="SM00388">
    <property type="entry name" value="HisKA"/>
    <property type="match status" value="1"/>
</dbReference>
<protein>
    <recommendedName>
        <fullName evidence="3">Stage 0 sporulation protein A homolog</fullName>
        <ecNumber evidence="2">2.7.13.3</ecNumber>
    </recommendedName>
</protein>
<evidence type="ECO:0000259" key="12">
    <source>
        <dbReference type="PROSITE" id="PS50110"/>
    </source>
</evidence>
<keyword evidence="4 9" id="KW-0597">Phosphoprotein</keyword>
<dbReference type="InterPro" id="IPR003594">
    <property type="entry name" value="HATPase_dom"/>
</dbReference>
<dbReference type="InterPro" id="IPR036097">
    <property type="entry name" value="HisK_dim/P_sf"/>
</dbReference>
<reference evidence="15 16" key="1">
    <citation type="submission" date="2021-05" db="EMBL/GenBank/DDBJ databases">
        <title>Fusibacter ferrireducens sp. nov., an anaerobic, sulfur- and Fe-reducing bacterium isolated from the mangrove sediment.</title>
        <authorList>
            <person name="Qiu D."/>
        </authorList>
    </citation>
    <scope>NUCLEOTIDE SEQUENCE [LARGE SCALE GENOMIC DNA]</scope>
    <source>
        <strain evidence="15 16">DSM 12116</strain>
    </source>
</reference>
<dbReference type="InterPro" id="IPR001789">
    <property type="entry name" value="Sig_transdc_resp-reg_receiver"/>
</dbReference>
<dbReference type="Gene3D" id="1.10.287.130">
    <property type="match status" value="1"/>
</dbReference>
<dbReference type="Pfam" id="PF00512">
    <property type="entry name" value="HisKA"/>
    <property type="match status" value="1"/>
</dbReference>
<dbReference type="InterPro" id="IPR000700">
    <property type="entry name" value="PAS-assoc_C"/>
</dbReference>
<evidence type="ECO:0000256" key="7">
    <source>
        <dbReference type="ARBA" id="ARBA00023012"/>
    </source>
</evidence>
<dbReference type="SMART" id="SM00448">
    <property type="entry name" value="REC"/>
    <property type="match status" value="1"/>
</dbReference>
<dbReference type="SUPFAM" id="SSF55874">
    <property type="entry name" value="ATPase domain of HSP90 chaperone/DNA topoisomerase II/histidine kinase"/>
    <property type="match status" value="1"/>
</dbReference>
<keyword evidence="5" id="KW-0808">Transferase</keyword>